<evidence type="ECO:0000256" key="5">
    <source>
        <dbReference type="ARBA" id="ARBA00023242"/>
    </source>
</evidence>
<keyword evidence="5" id="KW-0539">Nucleus</keyword>
<protein>
    <submittedName>
        <fullName evidence="7">36863_t:CDS:1</fullName>
    </submittedName>
</protein>
<feature type="non-terminal residue" evidence="7">
    <location>
        <position position="75"/>
    </location>
</feature>
<comment type="caution">
    <text evidence="7">The sequence shown here is derived from an EMBL/GenBank/DDBJ whole genome shotgun (WGS) entry which is preliminary data.</text>
</comment>
<proteinExistence type="predicted"/>
<dbReference type="SMART" id="SM00451">
    <property type="entry name" value="ZnF_U1"/>
    <property type="match status" value="1"/>
</dbReference>
<gene>
    <name evidence="7" type="ORF">GMARGA_LOCUS29439</name>
</gene>
<dbReference type="Gene3D" id="3.30.160.60">
    <property type="entry name" value="Classic Zinc Finger"/>
    <property type="match status" value="1"/>
</dbReference>
<reference evidence="7 8" key="1">
    <citation type="submission" date="2021-06" db="EMBL/GenBank/DDBJ databases">
        <authorList>
            <person name="Kallberg Y."/>
            <person name="Tangrot J."/>
            <person name="Rosling A."/>
        </authorList>
    </citation>
    <scope>NUCLEOTIDE SEQUENCE [LARGE SCALE GENOMIC DNA]</scope>
    <source>
        <strain evidence="7 8">120-4 pot B 10/14</strain>
    </source>
</reference>
<dbReference type="Proteomes" id="UP000789901">
    <property type="component" value="Unassembled WGS sequence"/>
</dbReference>
<keyword evidence="3" id="KW-0863">Zinc-finger</keyword>
<dbReference type="EMBL" id="CAJVQB010039618">
    <property type="protein sequence ID" value="CAG8827540.1"/>
    <property type="molecule type" value="Genomic_DNA"/>
</dbReference>
<name>A0ABN7WCS2_GIGMA</name>
<keyword evidence="8" id="KW-1185">Reference proteome</keyword>
<evidence type="ECO:0000259" key="6">
    <source>
        <dbReference type="PROSITE" id="PS50171"/>
    </source>
</evidence>
<keyword evidence="4" id="KW-0862">Zinc</keyword>
<comment type="subcellular location">
    <subcellularLocation>
        <location evidence="1">Nucleus</location>
    </subcellularLocation>
</comment>
<evidence type="ECO:0000256" key="4">
    <source>
        <dbReference type="ARBA" id="ARBA00022833"/>
    </source>
</evidence>
<sequence length="75" mass="8393">MGVSAAECAQASEYKNIFYADGGKLFCRICKIIVGHTCKSIIDNHCKSKKHQSNLELEKISSQKLHQITITSCYK</sequence>
<dbReference type="InterPro" id="IPR003604">
    <property type="entry name" value="Matrin/U1-like-C_Znf_C2H2"/>
</dbReference>
<accession>A0ABN7WCS2</accession>
<dbReference type="InterPro" id="IPR000690">
    <property type="entry name" value="Matrin/U1-C_Znf_C2H2"/>
</dbReference>
<organism evidence="7 8">
    <name type="scientific">Gigaspora margarita</name>
    <dbReference type="NCBI Taxonomy" id="4874"/>
    <lineage>
        <taxon>Eukaryota</taxon>
        <taxon>Fungi</taxon>
        <taxon>Fungi incertae sedis</taxon>
        <taxon>Mucoromycota</taxon>
        <taxon>Glomeromycotina</taxon>
        <taxon>Glomeromycetes</taxon>
        <taxon>Diversisporales</taxon>
        <taxon>Gigasporaceae</taxon>
        <taxon>Gigaspora</taxon>
    </lineage>
</organism>
<evidence type="ECO:0000313" key="7">
    <source>
        <dbReference type="EMBL" id="CAG8827540.1"/>
    </source>
</evidence>
<feature type="domain" description="Matrin-type" evidence="6">
    <location>
        <begin position="25"/>
        <end position="57"/>
    </location>
</feature>
<evidence type="ECO:0000313" key="8">
    <source>
        <dbReference type="Proteomes" id="UP000789901"/>
    </source>
</evidence>
<evidence type="ECO:0000256" key="2">
    <source>
        <dbReference type="ARBA" id="ARBA00022723"/>
    </source>
</evidence>
<evidence type="ECO:0000256" key="1">
    <source>
        <dbReference type="ARBA" id="ARBA00004123"/>
    </source>
</evidence>
<keyword evidence="2" id="KW-0479">Metal-binding</keyword>
<dbReference type="PROSITE" id="PS50171">
    <property type="entry name" value="ZF_MATRIN"/>
    <property type="match status" value="1"/>
</dbReference>
<evidence type="ECO:0000256" key="3">
    <source>
        <dbReference type="ARBA" id="ARBA00022771"/>
    </source>
</evidence>